<dbReference type="InterPro" id="IPR045851">
    <property type="entry name" value="AMP-bd_C_sf"/>
</dbReference>
<dbReference type="CDD" id="cd05907">
    <property type="entry name" value="VL_LC_FACS_like"/>
    <property type="match status" value="1"/>
</dbReference>
<organism evidence="5 6">
    <name type="scientific">Pseudonocardia humida</name>
    <dbReference type="NCBI Taxonomy" id="2800819"/>
    <lineage>
        <taxon>Bacteria</taxon>
        <taxon>Bacillati</taxon>
        <taxon>Actinomycetota</taxon>
        <taxon>Actinomycetes</taxon>
        <taxon>Pseudonocardiales</taxon>
        <taxon>Pseudonocardiaceae</taxon>
        <taxon>Pseudonocardia</taxon>
    </lineage>
</organism>
<accession>A0ABT1A016</accession>
<dbReference type="InterPro" id="IPR042099">
    <property type="entry name" value="ANL_N_sf"/>
</dbReference>
<dbReference type="PROSITE" id="PS00455">
    <property type="entry name" value="AMP_BINDING"/>
    <property type="match status" value="1"/>
</dbReference>
<comment type="catalytic activity">
    <reaction evidence="3">
        <text>a long-chain fatty acid + ATP + CoA = a long-chain fatty acyl-CoA + AMP + diphosphate</text>
        <dbReference type="Rhea" id="RHEA:15421"/>
        <dbReference type="ChEBI" id="CHEBI:30616"/>
        <dbReference type="ChEBI" id="CHEBI:33019"/>
        <dbReference type="ChEBI" id="CHEBI:57287"/>
        <dbReference type="ChEBI" id="CHEBI:57560"/>
        <dbReference type="ChEBI" id="CHEBI:83139"/>
        <dbReference type="ChEBI" id="CHEBI:456215"/>
        <dbReference type="EC" id="6.2.1.3"/>
    </reaction>
    <physiologicalReaction direction="left-to-right" evidence="3">
        <dbReference type="Rhea" id="RHEA:15422"/>
    </physiologicalReaction>
</comment>
<dbReference type="Proteomes" id="UP001165283">
    <property type="component" value="Unassembled WGS sequence"/>
</dbReference>
<dbReference type="InterPro" id="IPR020845">
    <property type="entry name" value="AMP-binding_CS"/>
</dbReference>
<dbReference type="SUPFAM" id="SSF56801">
    <property type="entry name" value="Acetyl-CoA synthetase-like"/>
    <property type="match status" value="1"/>
</dbReference>
<dbReference type="Gene3D" id="3.30.300.30">
    <property type="match status" value="1"/>
</dbReference>
<comment type="caution">
    <text evidence="5">The sequence shown here is derived from an EMBL/GenBank/DDBJ whole genome shotgun (WGS) entry which is preliminary data.</text>
</comment>
<dbReference type="GO" id="GO:0016874">
    <property type="term" value="F:ligase activity"/>
    <property type="evidence" value="ECO:0007669"/>
    <property type="project" value="UniProtKB-KW"/>
</dbReference>
<keyword evidence="5" id="KW-0436">Ligase</keyword>
<reference evidence="5" key="1">
    <citation type="submission" date="2021-04" db="EMBL/GenBank/DDBJ databases">
        <title>Pseudonocardia sp. nov., isolated from sandy soil of mangrove forest.</title>
        <authorList>
            <person name="Zan Z."/>
            <person name="Huang R."/>
            <person name="Liu W."/>
        </authorList>
    </citation>
    <scope>NUCLEOTIDE SEQUENCE</scope>
    <source>
        <strain evidence="5">S2-4</strain>
    </source>
</reference>
<dbReference type="InterPro" id="IPR000873">
    <property type="entry name" value="AMP-dep_synth/lig_dom"/>
</dbReference>
<evidence type="ECO:0000256" key="1">
    <source>
        <dbReference type="ARBA" id="ARBA00022741"/>
    </source>
</evidence>
<sequence length="609" mass="64868">MPFETLATLVHDRADASPSDVALRHREGGAWTDVTWAQLRTRVEHIAAGLLTGPAPLRPGDRVGIVAETSAAWIACDFAALSVAAQTVPIYTSLPAPEIGYAHVDTAIRVLIVGDAALYRKAVSVREGFRFFDRDYDPSELVLEHVVVIDPTGLEPGDDWESLSALEERGRAYLESVGAELATRRTSVSAGDLATFTYTSGTTGPPKAVTQTSANHLAIVSGTAEVGILSDAMREAGLFLFLPLAHSFGRLVQFAAPVHDLPLVLSSVPTVVADLVETRPGFVPAAPRVYEKLRAGVLRRIEGSPGPRRALAVWALGVGEEVAATRLEGGTPSVSARLRWAVADRLVLARIRAGLGLDRAGALLSGSAPLQPSVLLFLYALGLQVYEAYGLTETCPGLTANRPGRVRLGTVGQALPGVELRIAADGEILARGRNITAGYHNREEETRAAIDADGWFHTGDLGSLDDEGFLTITGRKKELIKTSGGKYVAPTKIEGALKLSPLVSEAVVVGDGRPYCVALLALDPDAVADHLARAEESAREGAVAAALDAHVRTTNADLAPFETVKYWRIIDAPTVGSGELTASLKVRRTKVEERWAEQVEDMYATVRQA</sequence>
<dbReference type="Pfam" id="PF00501">
    <property type="entry name" value="AMP-binding"/>
    <property type="match status" value="1"/>
</dbReference>
<evidence type="ECO:0000256" key="2">
    <source>
        <dbReference type="ARBA" id="ARBA00022840"/>
    </source>
</evidence>
<dbReference type="PANTHER" id="PTHR43272">
    <property type="entry name" value="LONG-CHAIN-FATTY-ACID--COA LIGASE"/>
    <property type="match status" value="1"/>
</dbReference>
<feature type="domain" description="AMP-dependent synthetase/ligase" evidence="4">
    <location>
        <begin position="12"/>
        <end position="440"/>
    </location>
</feature>
<protein>
    <submittedName>
        <fullName evidence="5">Long-chain fatty acid--CoA ligase</fullName>
    </submittedName>
</protein>
<keyword evidence="1" id="KW-0547">Nucleotide-binding</keyword>
<gene>
    <name evidence="5" type="ORF">KDL28_14900</name>
</gene>
<evidence type="ECO:0000259" key="4">
    <source>
        <dbReference type="Pfam" id="PF00501"/>
    </source>
</evidence>
<dbReference type="RefSeq" id="WP_252438972.1">
    <property type="nucleotide sequence ID" value="NZ_JAGSOV010000034.1"/>
</dbReference>
<keyword evidence="6" id="KW-1185">Reference proteome</keyword>
<keyword evidence="2" id="KW-0067">ATP-binding</keyword>
<proteinExistence type="predicted"/>
<name>A0ABT1A016_9PSEU</name>
<dbReference type="PANTHER" id="PTHR43272:SF33">
    <property type="entry name" value="AMP-BINDING DOMAIN-CONTAINING PROTEIN-RELATED"/>
    <property type="match status" value="1"/>
</dbReference>
<evidence type="ECO:0000313" key="6">
    <source>
        <dbReference type="Proteomes" id="UP001165283"/>
    </source>
</evidence>
<dbReference type="Gene3D" id="3.40.50.12780">
    <property type="entry name" value="N-terminal domain of ligase-like"/>
    <property type="match status" value="1"/>
</dbReference>
<dbReference type="Pfam" id="PF23562">
    <property type="entry name" value="AMP-binding_C_3"/>
    <property type="match status" value="1"/>
</dbReference>
<dbReference type="EMBL" id="JAGSOV010000034">
    <property type="protein sequence ID" value="MCO1656347.1"/>
    <property type="molecule type" value="Genomic_DNA"/>
</dbReference>
<evidence type="ECO:0000256" key="3">
    <source>
        <dbReference type="ARBA" id="ARBA00024484"/>
    </source>
</evidence>
<evidence type="ECO:0000313" key="5">
    <source>
        <dbReference type="EMBL" id="MCO1656347.1"/>
    </source>
</evidence>